<keyword evidence="4 6" id="KW-0378">Hydrolase</keyword>
<feature type="signal peptide" evidence="6">
    <location>
        <begin position="1"/>
        <end position="21"/>
    </location>
</feature>
<keyword evidence="5 6" id="KW-0326">Glycosidase</keyword>
<dbReference type="GO" id="GO:0045490">
    <property type="term" value="P:pectin catabolic process"/>
    <property type="evidence" value="ECO:0007669"/>
    <property type="project" value="TreeGrafter"/>
</dbReference>
<evidence type="ECO:0000256" key="3">
    <source>
        <dbReference type="ARBA" id="ARBA00012556"/>
    </source>
</evidence>
<evidence type="ECO:0000259" key="7">
    <source>
        <dbReference type="Pfam" id="PF18962"/>
    </source>
</evidence>
<dbReference type="InterPro" id="IPR026444">
    <property type="entry name" value="Secre_tail"/>
</dbReference>
<evidence type="ECO:0000256" key="4">
    <source>
        <dbReference type="ARBA" id="ARBA00022801"/>
    </source>
</evidence>
<dbReference type="Gene3D" id="3.20.20.80">
    <property type="entry name" value="Glycosidases"/>
    <property type="match status" value="1"/>
</dbReference>
<evidence type="ECO:0000313" key="9">
    <source>
        <dbReference type="Proteomes" id="UP000179797"/>
    </source>
</evidence>
<dbReference type="EC" id="3.2.1.89" evidence="3 6"/>
<dbReference type="PANTHER" id="PTHR34983">
    <property type="entry name" value="ARABINOGALACTAN ENDO-BETA-1,4-GALACTANASE A"/>
    <property type="match status" value="1"/>
</dbReference>
<dbReference type="InterPro" id="IPR011683">
    <property type="entry name" value="Glyco_hydro_53"/>
</dbReference>
<dbReference type="RefSeq" id="WP_071397067.1">
    <property type="nucleotide sequence ID" value="NZ_JRYR02000001.1"/>
</dbReference>
<dbReference type="SUPFAM" id="SSF51445">
    <property type="entry name" value="(Trans)glycosidases"/>
    <property type="match status" value="1"/>
</dbReference>
<evidence type="ECO:0000256" key="1">
    <source>
        <dbReference type="ARBA" id="ARBA00001695"/>
    </source>
</evidence>
<dbReference type="AlphaFoldDB" id="A0A1S1YWN6"/>
<organism evidence="8 9">
    <name type="scientific">Flammeovirga pacifica</name>
    <dbReference type="NCBI Taxonomy" id="915059"/>
    <lineage>
        <taxon>Bacteria</taxon>
        <taxon>Pseudomonadati</taxon>
        <taxon>Bacteroidota</taxon>
        <taxon>Cytophagia</taxon>
        <taxon>Cytophagales</taxon>
        <taxon>Flammeovirgaceae</taxon>
        <taxon>Flammeovirga</taxon>
    </lineage>
</organism>
<comment type="catalytic activity">
    <reaction evidence="1 6">
        <text>The enzyme specifically hydrolyzes (1-&gt;4)-beta-D-galactosidic linkages in type I arabinogalactans.</text>
        <dbReference type="EC" id="3.2.1.89"/>
    </reaction>
</comment>
<dbReference type="GO" id="GO:0015926">
    <property type="term" value="F:glucosidase activity"/>
    <property type="evidence" value="ECO:0007669"/>
    <property type="project" value="InterPro"/>
</dbReference>
<dbReference type="Pfam" id="PF07745">
    <property type="entry name" value="Glyco_hydro_53"/>
    <property type="match status" value="1"/>
</dbReference>
<comment type="similarity">
    <text evidence="2 6">Belongs to the glycosyl hydrolase 53 family.</text>
</comment>
<feature type="chain" id="PRO_5010008477" description="Arabinogalactan endo-beta-1,4-galactanase" evidence="6">
    <location>
        <begin position="22"/>
        <end position="451"/>
    </location>
</feature>
<dbReference type="Proteomes" id="UP000179797">
    <property type="component" value="Unassembled WGS sequence"/>
</dbReference>
<proteinExistence type="inferred from homology"/>
<dbReference type="InterPro" id="IPR017853">
    <property type="entry name" value="GH"/>
</dbReference>
<protein>
    <recommendedName>
        <fullName evidence="3 6">Arabinogalactan endo-beta-1,4-galactanase</fullName>
        <ecNumber evidence="3 6">3.2.1.89</ecNumber>
    </recommendedName>
</protein>
<dbReference type="EMBL" id="JRYR02000001">
    <property type="protein sequence ID" value="OHX65418.1"/>
    <property type="molecule type" value="Genomic_DNA"/>
</dbReference>
<dbReference type="NCBIfam" id="TIGR04183">
    <property type="entry name" value="Por_Secre_tail"/>
    <property type="match status" value="1"/>
</dbReference>
<evidence type="ECO:0000256" key="5">
    <source>
        <dbReference type="ARBA" id="ARBA00023295"/>
    </source>
</evidence>
<dbReference type="GO" id="GO:0031218">
    <property type="term" value="F:arabinogalactan endo-1,4-beta-galactosidase activity"/>
    <property type="evidence" value="ECO:0007669"/>
    <property type="project" value="UniProtKB-EC"/>
</dbReference>
<sequence length="451" mass="51444">MKLYKHIFFCILLLISFNQLFGQYQPKPVENNIIGTDLSMVKAILDNGGVYLVDNEPVNVFTAFKENEYNYVRLRLFHKPNGQDGVVNSLTYTLTLAQMVKDAGMKFLLDFHYSDTWADPSQQTIPNAWVGLDFPTLNDSIYNYTKEVLNIFDAHGLMPDMIQTGNEINHGILWPTGGTWIDDKSNYNNFTTLLKSAIRGVRESNHGSNVPVMLHAATGGSYEDSKSFMDSLLYYNVEFDILGLSYYQCWNGTLNDLEDNLTYLSSNYNHSIMIVETSYQSDGESPDYCVITPEQIPFPYTEQGQFDYLQAIYKKLGLHNNIKGMFYWGGEYIYAGDVGGSYSSLFHWQGNANKALGAFSEITNSVSPNKPFDASIEVFSNRNKQLFINTEDNILIRKEINIYDITGNLVCFRSLIGRNNVIDINFLSQGIYFIVIHNEQNLIYNKKLLVY</sequence>
<keyword evidence="6" id="KW-0732">Signal</keyword>
<evidence type="ECO:0000256" key="2">
    <source>
        <dbReference type="ARBA" id="ARBA00010687"/>
    </source>
</evidence>
<evidence type="ECO:0000313" key="8">
    <source>
        <dbReference type="EMBL" id="OHX65418.1"/>
    </source>
</evidence>
<gene>
    <name evidence="8" type="ORF">NH26_03170</name>
</gene>
<name>A0A1S1YWN6_FLAPC</name>
<keyword evidence="9" id="KW-1185">Reference proteome</keyword>
<accession>A0A1S1YWN6</accession>
<comment type="caution">
    <text evidence="8">The sequence shown here is derived from an EMBL/GenBank/DDBJ whole genome shotgun (WGS) entry which is preliminary data.</text>
</comment>
<dbReference type="PANTHER" id="PTHR34983:SF1">
    <property type="entry name" value="ARABINOGALACTAN ENDO-BETA-1,4-GALACTANASE A"/>
    <property type="match status" value="1"/>
</dbReference>
<dbReference type="STRING" id="915059.NH26_03170"/>
<dbReference type="Pfam" id="PF18962">
    <property type="entry name" value="Por_Secre_tail"/>
    <property type="match status" value="1"/>
</dbReference>
<feature type="domain" description="Secretion system C-terminal sorting" evidence="7">
    <location>
        <begin position="383"/>
        <end position="450"/>
    </location>
</feature>
<dbReference type="OrthoDB" id="9768786at2"/>
<reference evidence="8 9" key="1">
    <citation type="journal article" date="2012" name="Int. J. Syst. Evol. Microbiol.">
        <title>Flammeovirga pacifica sp. nov., isolated from deep-sea sediment.</title>
        <authorList>
            <person name="Xu H."/>
            <person name="Fu Y."/>
            <person name="Yang N."/>
            <person name="Ding Z."/>
            <person name="Lai Q."/>
            <person name="Zeng R."/>
        </authorList>
    </citation>
    <scope>NUCLEOTIDE SEQUENCE [LARGE SCALE GENOMIC DNA]</scope>
    <source>
        <strain evidence="9">DSM 24597 / LMG 26175 / WPAGA1</strain>
    </source>
</reference>
<evidence type="ECO:0000256" key="6">
    <source>
        <dbReference type="RuleBase" id="RU361192"/>
    </source>
</evidence>